<protein>
    <submittedName>
        <fullName evidence="2">Uncharacterized protein</fullName>
    </submittedName>
</protein>
<feature type="region of interest" description="Disordered" evidence="1">
    <location>
        <begin position="44"/>
        <end position="110"/>
    </location>
</feature>
<evidence type="ECO:0000313" key="3">
    <source>
        <dbReference type="Proteomes" id="UP001189429"/>
    </source>
</evidence>
<dbReference type="Proteomes" id="UP001189429">
    <property type="component" value="Unassembled WGS sequence"/>
</dbReference>
<name>A0ABN9TZ47_9DINO</name>
<keyword evidence="3" id="KW-1185">Reference proteome</keyword>
<comment type="caution">
    <text evidence="2">The sequence shown here is derived from an EMBL/GenBank/DDBJ whole genome shotgun (WGS) entry which is preliminary data.</text>
</comment>
<organism evidence="2 3">
    <name type="scientific">Prorocentrum cordatum</name>
    <dbReference type="NCBI Taxonomy" id="2364126"/>
    <lineage>
        <taxon>Eukaryota</taxon>
        <taxon>Sar</taxon>
        <taxon>Alveolata</taxon>
        <taxon>Dinophyceae</taxon>
        <taxon>Prorocentrales</taxon>
        <taxon>Prorocentraceae</taxon>
        <taxon>Prorocentrum</taxon>
    </lineage>
</organism>
<dbReference type="EMBL" id="CAUYUJ010015160">
    <property type="protein sequence ID" value="CAK0850511.1"/>
    <property type="molecule type" value="Genomic_DNA"/>
</dbReference>
<proteinExistence type="predicted"/>
<reference evidence="2" key="1">
    <citation type="submission" date="2023-10" db="EMBL/GenBank/DDBJ databases">
        <authorList>
            <person name="Chen Y."/>
            <person name="Shah S."/>
            <person name="Dougan E. K."/>
            <person name="Thang M."/>
            <person name="Chan C."/>
        </authorList>
    </citation>
    <scope>NUCLEOTIDE SEQUENCE [LARGE SCALE GENOMIC DNA]</scope>
</reference>
<feature type="region of interest" description="Disordered" evidence="1">
    <location>
        <begin position="1"/>
        <end position="21"/>
    </location>
</feature>
<sequence>MGRPEDIRGSAPAPSAMPCSRWPAPCSGMPCWRRQAVRLLQPRALRRGRPHATSALYPARAPGPQGWGRGRKASPGLGPGGTAHHASTLETSAELQGLPHLSSLSGARAQ</sequence>
<evidence type="ECO:0000256" key="1">
    <source>
        <dbReference type="SAM" id="MobiDB-lite"/>
    </source>
</evidence>
<gene>
    <name evidence="2" type="ORF">PCOR1329_LOCUS42918</name>
</gene>
<accession>A0ABN9TZ47</accession>
<evidence type="ECO:0000313" key="2">
    <source>
        <dbReference type="EMBL" id="CAK0850511.1"/>
    </source>
</evidence>